<keyword evidence="3" id="KW-1185">Reference proteome</keyword>
<evidence type="ECO:0000313" key="2">
    <source>
        <dbReference type="EMBL" id="TVU04843.1"/>
    </source>
</evidence>
<reference evidence="2 3" key="1">
    <citation type="journal article" date="2019" name="Sci. Rep.">
        <title>A high-quality genome of Eragrostis curvula grass provides insights into Poaceae evolution and supports new strategies to enhance forage quality.</title>
        <authorList>
            <person name="Carballo J."/>
            <person name="Santos B.A.C.M."/>
            <person name="Zappacosta D."/>
            <person name="Garbus I."/>
            <person name="Selva J.P."/>
            <person name="Gallo C.A."/>
            <person name="Diaz A."/>
            <person name="Albertini E."/>
            <person name="Caccamo M."/>
            <person name="Echenique V."/>
        </authorList>
    </citation>
    <scope>NUCLEOTIDE SEQUENCE [LARGE SCALE GENOMIC DNA]</scope>
    <source>
        <strain evidence="3">cv. Victoria</strain>
        <tissue evidence="2">Leaf</tissue>
    </source>
</reference>
<feature type="domain" description="Serine-threonine/tyrosine-protein kinase catalytic" evidence="1">
    <location>
        <begin position="75"/>
        <end position="125"/>
    </location>
</feature>
<name>A0A5J9T0N8_9POAL</name>
<protein>
    <recommendedName>
        <fullName evidence="1">Serine-threonine/tyrosine-protein kinase catalytic domain-containing protein</fullName>
    </recommendedName>
</protein>
<dbReference type="GO" id="GO:0004672">
    <property type="term" value="F:protein kinase activity"/>
    <property type="evidence" value="ECO:0007669"/>
    <property type="project" value="InterPro"/>
</dbReference>
<dbReference type="Gramene" id="TVU04843">
    <property type="protein sequence ID" value="TVU04843"/>
    <property type="gene ID" value="EJB05_47980"/>
</dbReference>
<sequence>MVDEDREVTATVQVKEISEHNIEHGHEFHFEVLKHATQSYKGEQHFRDCRFWRCVPGPPKRWATGGGEASELEKSTAALQFINEAKLLTSLKHKNIVNLAGFCVHGSSEKLLVYEYLPKKSLNKLFFSLDKYSHGNRGVVLPLHWPPVVHNDLRFTRRMIPWIVSFEIFKIRSFN</sequence>
<dbReference type="PANTHER" id="PTHR27006">
    <property type="entry name" value="PROMASTIGOTE SURFACE ANTIGEN PROTEIN PSA"/>
    <property type="match status" value="1"/>
</dbReference>
<dbReference type="EMBL" id="RWGY01000051">
    <property type="protein sequence ID" value="TVU04843.1"/>
    <property type="molecule type" value="Genomic_DNA"/>
</dbReference>
<proteinExistence type="predicted"/>
<dbReference type="InterPro" id="IPR011009">
    <property type="entry name" value="Kinase-like_dom_sf"/>
</dbReference>
<dbReference type="SUPFAM" id="SSF56112">
    <property type="entry name" value="Protein kinase-like (PK-like)"/>
    <property type="match status" value="1"/>
</dbReference>
<dbReference type="Proteomes" id="UP000324897">
    <property type="component" value="Unassembled WGS sequence"/>
</dbReference>
<comment type="caution">
    <text evidence="2">The sequence shown here is derived from an EMBL/GenBank/DDBJ whole genome shotgun (WGS) entry which is preliminary data.</text>
</comment>
<dbReference type="InterPro" id="IPR001245">
    <property type="entry name" value="Ser-Thr/Tyr_kinase_cat_dom"/>
</dbReference>
<dbReference type="Pfam" id="PF07714">
    <property type="entry name" value="PK_Tyr_Ser-Thr"/>
    <property type="match status" value="1"/>
</dbReference>
<dbReference type="OrthoDB" id="8891264at2759"/>
<dbReference type="PANTHER" id="PTHR27006:SF606">
    <property type="entry name" value="INTERLEUKIN-1 RECEPTOR-ASSOCIATED KINASE 4"/>
    <property type="match status" value="1"/>
</dbReference>
<gene>
    <name evidence="2" type="ORF">EJB05_47980</name>
</gene>
<organism evidence="2 3">
    <name type="scientific">Eragrostis curvula</name>
    <name type="common">weeping love grass</name>
    <dbReference type="NCBI Taxonomy" id="38414"/>
    <lineage>
        <taxon>Eukaryota</taxon>
        <taxon>Viridiplantae</taxon>
        <taxon>Streptophyta</taxon>
        <taxon>Embryophyta</taxon>
        <taxon>Tracheophyta</taxon>
        <taxon>Spermatophyta</taxon>
        <taxon>Magnoliopsida</taxon>
        <taxon>Liliopsida</taxon>
        <taxon>Poales</taxon>
        <taxon>Poaceae</taxon>
        <taxon>PACMAD clade</taxon>
        <taxon>Chloridoideae</taxon>
        <taxon>Eragrostideae</taxon>
        <taxon>Eragrostidinae</taxon>
        <taxon>Eragrostis</taxon>
    </lineage>
</organism>
<evidence type="ECO:0000313" key="3">
    <source>
        <dbReference type="Proteomes" id="UP000324897"/>
    </source>
</evidence>
<dbReference type="Gene3D" id="1.10.510.10">
    <property type="entry name" value="Transferase(Phosphotransferase) domain 1"/>
    <property type="match status" value="1"/>
</dbReference>
<dbReference type="AlphaFoldDB" id="A0A5J9T0N8"/>
<accession>A0A5J9T0N8</accession>
<feature type="non-terminal residue" evidence="2">
    <location>
        <position position="1"/>
    </location>
</feature>
<evidence type="ECO:0000259" key="1">
    <source>
        <dbReference type="Pfam" id="PF07714"/>
    </source>
</evidence>